<proteinExistence type="predicted"/>
<keyword evidence="4" id="KW-1185">Reference proteome</keyword>
<dbReference type="Gene3D" id="3.30.420.10">
    <property type="entry name" value="Ribonuclease H-like superfamily/Ribonuclease H"/>
    <property type="match status" value="1"/>
</dbReference>
<evidence type="ECO:0000259" key="1">
    <source>
        <dbReference type="Pfam" id="PF13456"/>
    </source>
</evidence>
<dbReference type="Proteomes" id="UP001497516">
    <property type="component" value="Chromosome 3"/>
</dbReference>
<protein>
    <recommendedName>
        <fullName evidence="5">Reverse transcriptase zinc-binding domain-containing protein</fullName>
    </recommendedName>
</protein>
<gene>
    <name evidence="3" type="ORF">LTRI10_LOCUS17216</name>
</gene>
<dbReference type="SUPFAM" id="SSF53098">
    <property type="entry name" value="Ribonuclease H-like"/>
    <property type="match status" value="1"/>
</dbReference>
<dbReference type="EMBL" id="OZ034816">
    <property type="protein sequence ID" value="CAL1375417.1"/>
    <property type="molecule type" value="Genomic_DNA"/>
</dbReference>
<dbReference type="Pfam" id="PF13966">
    <property type="entry name" value="zf-RVT"/>
    <property type="match status" value="1"/>
</dbReference>
<dbReference type="Pfam" id="PF13456">
    <property type="entry name" value="RVT_3"/>
    <property type="match status" value="1"/>
</dbReference>
<dbReference type="InterPro" id="IPR026960">
    <property type="entry name" value="RVT-Znf"/>
</dbReference>
<evidence type="ECO:0000259" key="2">
    <source>
        <dbReference type="Pfam" id="PF13966"/>
    </source>
</evidence>
<evidence type="ECO:0000313" key="4">
    <source>
        <dbReference type="Proteomes" id="UP001497516"/>
    </source>
</evidence>
<dbReference type="InterPro" id="IPR002156">
    <property type="entry name" value="RNaseH_domain"/>
</dbReference>
<dbReference type="AlphaFoldDB" id="A0AAV2DPP2"/>
<dbReference type="CDD" id="cd06222">
    <property type="entry name" value="RNase_H_like"/>
    <property type="match status" value="1"/>
</dbReference>
<feature type="domain" description="Reverse transcriptase zinc-binding" evidence="2">
    <location>
        <begin position="284"/>
        <end position="381"/>
    </location>
</feature>
<name>A0AAV2DPP2_9ROSI</name>
<dbReference type="GO" id="GO:0004523">
    <property type="term" value="F:RNA-DNA hybrid ribonuclease activity"/>
    <property type="evidence" value="ECO:0007669"/>
    <property type="project" value="InterPro"/>
</dbReference>
<reference evidence="3 4" key="1">
    <citation type="submission" date="2024-04" db="EMBL/GenBank/DDBJ databases">
        <authorList>
            <person name="Fracassetti M."/>
        </authorList>
    </citation>
    <scope>NUCLEOTIDE SEQUENCE [LARGE SCALE GENOMIC DNA]</scope>
</reference>
<dbReference type="GO" id="GO:0003676">
    <property type="term" value="F:nucleic acid binding"/>
    <property type="evidence" value="ECO:0007669"/>
    <property type="project" value="InterPro"/>
</dbReference>
<evidence type="ECO:0008006" key="5">
    <source>
        <dbReference type="Google" id="ProtNLM"/>
    </source>
</evidence>
<sequence>MFLKPLRLSYPISWVCLARTEWGNLGVPTEWGRSKKEVFAGLIARMENMGQSWKSLALSQAGKETLLKAVYQSYPTYLMSCYLIPKGTTKIMDARLRAFFWGGNMDKGSIHWRKGSVLTALKHEGGMGFKDFHQFNLALLAKQGWRILNGDQETWVRLLKGLYFLNSDFMNAGKGRKPSWIWSSICEAREVLKLGARKNMGNGRSIDIDNDPWIPTLPGFKLQQNQRQQLKAFEWIMNDGRDWNLDLIEQTCLPDEVEAIKRIPIGMDNLEDSWVWYPEKSGAFSVKSAYHLFRTSERNRTGSEDPNHPDCTSKAWKWLWSLSLPPKIKNFIWRITRNAVATKRNLWFRKVITSPVCTLCEEEIEDVWHCLFGCPHAVLIWQRSFAGIPLPHPSLPILMWLFHLNDVISFSSMVAVIAILWAIWNARNGWIFGGTRPLLHPTLSKAIDCFNEWSGLLPLPSTSSPPQPPPSCSRIDPPPSLLQQEIHCDGAFVSESQVAAYGVVVRNHHGQVIDGKAGTLFCSSSIVAEAKALLIAMRMAQDSGLPTVIFSDCLVIINILLGRSRSWPWQVKA</sequence>
<feature type="domain" description="RNase H type-1" evidence="1">
    <location>
        <begin position="488"/>
        <end position="564"/>
    </location>
</feature>
<dbReference type="InterPro" id="IPR044730">
    <property type="entry name" value="RNase_H-like_dom_plant"/>
</dbReference>
<dbReference type="PANTHER" id="PTHR33116:SF86">
    <property type="entry name" value="REVERSE TRANSCRIPTASE DOMAIN-CONTAINING PROTEIN"/>
    <property type="match status" value="1"/>
</dbReference>
<dbReference type="InterPro" id="IPR036397">
    <property type="entry name" value="RNaseH_sf"/>
</dbReference>
<evidence type="ECO:0000313" key="3">
    <source>
        <dbReference type="EMBL" id="CAL1375417.1"/>
    </source>
</evidence>
<dbReference type="PANTHER" id="PTHR33116">
    <property type="entry name" value="REVERSE TRANSCRIPTASE ZINC-BINDING DOMAIN-CONTAINING PROTEIN-RELATED-RELATED"/>
    <property type="match status" value="1"/>
</dbReference>
<accession>A0AAV2DPP2</accession>
<dbReference type="InterPro" id="IPR012337">
    <property type="entry name" value="RNaseH-like_sf"/>
</dbReference>
<organism evidence="3 4">
    <name type="scientific">Linum trigynum</name>
    <dbReference type="NCBI Taxonomy" id="586398"/>
    <lineage>
        <taxon>Eukaryota</taxon>
        <taxon>Viridiplantae</taxon>
        <taxon>Streptophyta</taxon>
        <taxon>Embryophyta</taxon>
        <taxon>Tracheophyta</taxon>
        <taxon>Spermatophyta</taxon>
        <taxon>Magnoliopsida</taxon>
        <taxon>eudicotyledons</taxon>
        <taxon>Gunneridae</taxon>
        <taxon>Pentapetalae</taxon>
        <taxon>rosids</taxon>
        <taxon>fabids</taxon>
        <taxon>Malpighiales</taxon>
        <taxon>Linaceae</taxon>
        <taxon>Linum</taxon>
    </lineage>
</organism>